<evidence type="ECO:0000259" key="1">
    <source>
        <dbReference type="Pfam" id="PF00857"/>
    </source>
</evidence>
<dbReference type="Proteomes" id="UP001431935">
    <property type="component" value="Chromosome"/>
</dbReference>
<reference evidence="2" key="1">
    <citation type="submission" date="2024-01" db="EMBL/GenBank/DDBJ databases">
        <title>Complete genome sequence of Mycoplasma gateae strain 3700.</title>
        <authorList>
            <person name="Spergser J."/>
        </authorList>
    </citation>
    <scope>NUCLEOTIDE SEQUENCE [LARGE SCALE GENOMIC DNA]</scope>
    <source>
        <strain evidence="2">3700</strain>
    </source>
</reference>
<feature type="domain" description="Isochorismatase-like" evidence="1">
    <location>
        <begin position="4"/>
        <end position="169"/>
    </location>
</feature>
<organism evidence="2 3">
    <name type="scientific">Metamycoplasma gateae</name>
    <dbReference type="NCBI Taxonomy" id="35769"/>
    <lineage>
        <taxon>Bacteria</taxon>
        <taxon>Bacillati</taxon>
        <taxon>Mycoplasmatota</taxon>
        <taxon>Mycoplasmoidales</taxon>
        <taxon>Metamycoplasmataceae</taxon>
        <taxon>Metamycoplasma</taxon>
    </lineage>
</organism>
<dbReference type="EC" id="3.-.-.-" evidence="2"/>
<keyword evidence="2" id="KW-0378">Hydrolase</keyword>
<dbReference type="RefSeq" id="WP_330463218.1">
    <property type="nucleotide sequence ID" value="NZ_CP143578.1"/>
</dbReference>
<name>A0ABZ2AGC5_9BACT</name>
<dbReference type="Pfam" id="PF00857">
    <property type="entry name" value="Isochorismatase"/>
    <property type="match status" value="1"/>
</dbReference>
<proteinExistence type="predicted"/>
<dbReference type="SUPFAM" id="SSF52499">
    <property type="entry name" value="Isochorismatase-like hydrolases"/>
    <property type="match status" value="1"/>
</dbReference>
<evidence type="ECO:0000313" key="3">
    <source>
        <dbReference type="Proteomes" id="UP001431935"/>
    </source>
</evidence>
<dbReference type="CDD" id="cd00431">
    <property type="entry name" value="cysteine_hydrolases"/>
    <property type="match status" value="1"/>
</dbReference>
<evidence type="ECO:0000313" key="2">
    <source>
        <dbReference type="EMBL" id="WVN21179.1"/>
    </source>
</evidence>
<sequence length="176" mass="20246">MKKIIFVVDMLKGFCSIGPLASKHINEIVPNIANFLEKNKNERVIFLCDSHSKNDVEMESYPLHCLNNTKEAEIEDLLKPFAKEIIKKNTTNSFLAIKDKKIFEEYEAFEIIGCCTDICVLQFALTLKTYLNSIHLNKDVIVFENLVDTFDSENHNRKEYHNFALKLMANGGIIIK</sequence>
<dbReference type="Gene3D" id="3.40.50.850">
    <property type="entry name" value="Isochorismatase-like"/>
    <property type="match status" value="1"/>
</dbReference>
<accession>A0ABZ2AGC5</accession>
<dbReference type="PANTHER" id="PTHR47297:SF2">
    <property type="entry name" value="OS02G0606800 PROTEIN"/>
    <property type="match status" value="1"/>
</dbReference>
<dbReference type="EMBL" id="CP143578">
    <property type="protein sequence ID" value="WVN21179.1"/>
    <property type="molecule type" value="Genomic_DNA"/>
</dbReference>
<dbReference type="PANTHER" id="PTHR47297">
    <property type="match status" value="1"/>
</dbReference>
<dbReference type="InterPro" id="IPR036380">
    <property type="entry name" value="Isochorismatase-like_sf"/>
</dbReference>
<protein>
    <submittedName>
        <fullName evidence="2">Isochorismatase family cysteine hydrolase</fullName>
        <ecNumber evidence="2">3.-.-.-</ecNumber>
    </submittedName>
</protein>
<dbReference type="InterPro" id="IPR000868">
    <property type="entry name" value="Isochorismatase-like_dom"/>
</dbReference>
<keyword evidence="3" id="KW-1185">Reference proteome</keyword>
<dbReference type="InterPro" id="IPR044717">
    <property type="entry name" value="NIC1"/>
</dbReference>
<dbReference type="GO" id="GO:0016787">
    <property type="term" value="F:hydrolase activity"/>
    <property type="evidence" value="ECO:0007669"/>
    <property type="project" value="UniProtKB-KW"/>
</dbReference>
<gene>
    <name evidence="2" type="ORF">V2E26_02060</name>
</gene>